<dbReference type="PANTHER" id="PTHR43547:SF2">
    <property type="entry name" value="HYBRID SIGNAL TRANSDUCTION HISTIDINE KINASE C"/>
    <property type="match status" value="1"/>
</dbReference>
<dbReference type="SUPFAM" id="SSF47384">
    <property type="entry name" value="Homodimeric domain of signal transducing histidine kinase"/>
    <property type="match status" value="1"/>
</dbReference>
<evidence type="ECO:0000256" key="1">
    <source>
        <dbReference type="ARBA" id="ARBA00000085"/>
    </source>
</evidence>
<dbReference type="PROSITE" id="PS50109">
    <property type="entry name" value="HIS_KIN"/>
    <property type="match status" value="1"/>
</dbReference>
<dbReference type="SMART" id="SM00387">
    <property type="entry name" value="HATPase_c"/>
    <property type="match status" value="1"/>
</dbReference>
<dbReference type="Pfam" id="PF02518">
    <property type="entry name" value="HATPase_c"/>
    <property type="match status" value="1"/>
</dbReference>
<evidence type="ECO:0000256" key="5">
    <source>
        <dbReference type="ARBA" id="ARBA00022679"/>
    </source>
</evidence>
<feature type="transmembrane region" description="Helical" evidence="10">
    <location>
        <begin position="12"/>
        <end position="32"/>
    </location>
</feature>
<gene>
    <name evidence="13" type="ORF">KHB02_020495</name>
    <name evidence="12" type="ORF">KHB02_29230</name>
</gene>
<protein>
    <recommendedName>
        <fullName evidence="3">histidine kinase</fullName>
        <ecNumber evidence="3">2.7.13.3</ecNumber>
    </recommendedName>
</protein>
<keyword evidence="5" id="KW-0808">Transferase</keyword>
<comment type="subcellular location">
    <subcellularLocation>
        <location evidence="2">Cell membrane</location>
        <topology evidence="2">Multi-pass membrane protein</topology>
    </subcellularLocation>
</comment>
<dbReference type="InterPro" id="IPR036097">
    <property type="entry name" value="HisK_dim/P_sf"/>
</dbReference>
<dbReference type="CDD" id="cd00075">
    <property type="entry name" value="HATPase"/>
    <property type="match status" value="1"/>
</dbReference>
<dbReference type="CDD" id="cd00082">
    <property type="entry name" value="HisKA"/>
    <property type="match status" value="1"/>
</dbReference>
<dbReference type="InterPro" id="IPR003594">
    <property type="entry name" value="HATPase_dom"/>
</dbReference>
<keyword evidence="4" id="KW-0597">Phosphoprotein</keyword>
<keyword evidence="8" id="KW-0067">ATP-binding</keyword>
<evidence type="ECO:0000256" key="6">
    <source>
        <dbReference type="ARBA" id="ARBA00022741"/>
    </source>
</evidence>
<dbReference type="EMBL" id="JAGYPE020000045">
    <property type="protein sequence ID" value="MCH6267908.1"/>
    <property type="molecule type" value="Genomic_DNA"/>
</dbReference>
<proteinExistence type="predicted"/>
<dbReference type="Proteomes" id="UP000677265">
    <property type="component" value="Unassembled WGS sequence"/>
</dbReference>
<dbReference type="RefSeq" id="WP_213145261.1">
    <property type="nucleotide sequence ID" value="NZ_JAGYPE020000045.1"/>
</dbReference>
<dbReference type="InterPro" id="IPR003661">
    <property type="entry name" value="HisK_dim/P_dom"/>
</dbReference>
<evidence type="ECO:0000256" key="3">
    <source>
        <dbReference type="ARBA" id="ARBA00012438"/>
    </source>
</evidence>
<evidence type="ECO:0000313" key="13">
    <source>
        <dbReference type="EMBL" id="MCH6267908.1"/>
    </source>
</evidence>
<dbReference type="GO" id="GO:0000155">
    <property type="term" value="F:phosphorelay sensor kinase activity"/>
    <property type="evidence" value="ECO:0007669"/>
    <property type="project" value="InterPro"/>
</dbReference>
<keyword evidence="10" id="KW-1133">Transmembrane helix</keyword>
<dbReference type="PANTHER" id="PTHR43547">
    <property type="entry name" value="TWO-COMPONENT HISTIDINE KINASE"/>
    <property type="match status" value="1"/>
</dbReference>
<evidence type="ECO:0000256" key="2">
    <source>
        <dbReference type="ARBA" id="ARBA00004651"/>
    </source>
</evidence>
<name>A0A942T3J0_9BACI</name>
<evidence type="ECO:0000256" key="7">
    <source>
        <dbReference type="ARBA" id="ARBA00022777"/>
    </source>
</evidence>
<dbReference type="InterPro" id="IPR005467">
    <property type="entry name" value="His_kinase_dom"/>
</dbReference>
<dbReference type="InterPro" id="IPR036890">
    <property type="entry name" value="HATPase_C_sf"/>
</dbReference>
<dbReference type="PRINTS" id="PR00344">
    <property type="entry name" value="BCTRLSENSOR"/>
</dbReference>
<feature type="transmembrane region" description="Helical" evidence="10">
    <location>
        <begin position="121"/>
        <end position="140"/>
    </location>
</feature>
<dbReference type="GO" id="GO:0005886">
    <property type="term" value="C:plasma membrane"/>
    <property type="evidence" value="ECO:0007669"/>
    <property type="project" value="UniProtKB-SubCell"/>
</dbReference>
<evidence type="ECO:0000313" key="12">
    <source>
        <dbReference type="EMBL" id="MBS4185472.1"/>
    </source>
</evidence>
<dbReference type="EMBL" id="JAGYPE010000005">
    <property type="protein sequence ID" value="MBS4185472.1"/>
    <property type="molecule type" value="Genomic_DNA"/>
</dbReference>
<evidence type="ECO:0000256" key="4">
    <source>
        <dbReference type="ARBA" id="ARBA00022553"/>
    </source>
</evidence>
<dbReference type="Pfam" id="PF00512">
    <property type="entry name" value="HisKA"/>
    <property type="match status" value="1"/>
</dbReference>
<dbReference type="FunFam" id="3.30.565.10:FF:000006">
    <property type="entry name" value="Sensor histidine kinase WalK"/>
    <property type="match status" value="1"/>
</dbReference>
<accession>A0A942T3J0</accession>
<keyword evidence="6" id="KW-0547">Nucleotide-binding</keyword>
<dbReference type="Gene3D" id="1.10.287.130">
    <property type="match status" value="1"/>
</dbReference>
<evidence type="ECO:0000256" key="8">
    <source>
        <dbReference type="ARBA" id="ARBA00022840"/>
    </source>
</evidence>
<dbReference type="InterPro" id="IPR004358">
    <property type="entry name" value="Sig_transdc_His_kin-like_C"/>
</dbReference>
<evidence type="ECO:0000256" key="10">
    <source>
        <dbReference type="SAM" id="Phobius"/>
    </source>
</evidence>
<dbReference type="EC" id="2.7.13.3" evidence="3"/>
<organism evidence="12">
    <name type="scientific">Neobacillus citreus</name>
    <dbReference type="NCBI Taxonomy" id="2833578"/>
    <lineage>
        <taxon>Bacteria</taxon>
        <taxon>Bacillati</taxon>
        <taxon>Bacillota</taxon>
        <taxon>Bacilli</taxon>
        <taxon>Bacillales</taxon>
        <taxon>Bacillaceae</taxon>
        <taxon>Neobacillus</taxon>
    </lineage>
</organism>
<keyword evidence="10" id="KW-0812">Transmembrane</keyword>
<feature type="domain" description="Histidine kinase" evidence="11">
    <location>
        <begin position="193"/>
        <end position="407"/>
    </location>
</feature>
<keyword evidence="9" id="KW-0902">Two-component regulatory system</keyword>
<dbReference type="SMART" id="SM00388">
    <property type="entry name" value="HisKA"/>
    <property type="match status" value="1"/>
</dbReference>
<keyword evidence="7 12" id="KW-0418">Kinase</keyword>
<reference evidence="12" key="1">
    <citation type="submission" date="2021-05" db="EMBL/GenBank/DDBJ databases">
        <title>Novel Bacillus species.</title>
        <authorList>
            <person name="Liu G."/>
        </authorList>
    </citation>
    <scope>NUCLEOTIDE SEQUENCE</scope>
    <source>
        <strain evidence="12 14">FJAT-50051</strain>
    </source>
</reference>
<comment type="caution">
    <text evidence="12">The sequence shown here is derived from an EMBL/GenBank/DDBJ whole genome shotgun (WGS) entry which is preliminary data.</text>
</comment>
<evidence type="ECO:0000259" key="11">
    <source>
        <dbReference type="PROSITE" id="PS50109"/>
    </source>
</evidence>
<dbReference type="AlphaFoldDB" id="A0A942T3J0"/>
<comment type="catalytic activity">
    <reaction evidence="1">
        <text>ATP + protein L-histidine = ADP + protein N-phospho-L-histidine.</text>
        <dbReference type="EC" id="2.7.13.3"/>
    </reaction>
</comment>
<sequence>MFNQVKRRLTVVYTLSLVSLLVLFIGILYFLISHEISAKEEEQLIGYFVKEKSDFLEDLYEREHHGIEYDPNKSIFYYIFNQQKEFVYGEENVQGFYRWVENVPITSAAKTERIQWGEKHLLVMILPLESSGFAVLGMNITAEKHLIQKITWTLITLTVFFSLIFAYLGYYFAGQAMKPIKTAYHKQEKFVSDASHELRTPLSIFYSSIDLLNREESQNMSPLGKEILQDLQTEAQLMNRLVNDLLQLARSDKKQLTMEMKEVNLSELLTSIYKRFLRKKPATIIFAQKIEPEIFLVCDETRIQELVYILLDNAFKYTNEGEVKLTLRLNSSEKIITVEDSGCGIAQENLPFIFDRFYRTDASRAKGGSGLGLSIAKSIVEAHGGKISVQSMLGKGSVFTVTIKDKN</sequence>
<dbReference type="GO" id="GO:0005524">
    <property type="term" value="F:ATP binding"/>
    <property type="evidence" value="ECO:0007669"/>
    <property type="project" value="UniProtKB-KW"/>
</dbReference>
<evidence type="ECO:0000256" key="9">
    <source>
        <dbReference type="ARBA" id="ARBA00023012"/>
    </source>
</evidence>
<dbReference type="Gene3D" id="3.30.565.10">
    <property type="entry name" value="Histidine kinase-like ATPase, C-terminal domain"/>
    <property type="match status" value="1"/>
</dbReference>
<keyword evidence="14" id="KW-1185">Reference proteome</keyword>
<dbReference type="SUPFAM" id="SSF55874">
    <property type="entry name" value="ATPase domain of HSP90 chaperone/DNA topoisomerase II/histidine kinase"/>
    <property type="match status" value="1"/>
</dbReference>
<feature type="transmembrane region" description="Helical" evidence="10">
    <location>
        <begin position="152"/>
        <end position="173"/>
    </location>
</feature>
<keyword evidence="10" id="KW-0472">Membrane</keyword>
<evidence type="ECO:0000313" key="14">
    <source>
        <dbReference type="Proteomes" id="UP000677265"/>
    </source>
</evidence>